<reference evidence="7" key="1">
    <citation type="submission" date="2018-05" db="EMBL/GenBank/DDBJ databases">
        <authorList>
            <person name="Lanie J.A."/>
            <person name="Ng W.-L."/>
            <person name="Kazmierczak K.M."/>
            <person name="Andrzejewski T.M."/>
            <person name="Davidsen T.M."/>
            <person name="Wayne K.J."/>
            <person name="Tettelin H."/>
            <person name="Glass J.I."/>
            <person name="Rusch D."/>
            <person name="Podicherti R."/>
            <person name="Tsui H.-C.T."/>
            <person name="Winkler M.E."/>
        </authorList>
    </citation>
    <scope>NUCLEOTIDE SEQUENCE</scope>
</reference>
<evidence type="ECO:0000256" key="2">
    <source>
        <dbReference type="ARBA" id="ARBA00022730"/>
    </source>
</evidence>
<feature type="domain" description="Small ribosomal subunit protein uS7" evidence="6">
    <location>
        <begin position="77"/>
        <end position="224"/>
    </location>
</feature>
<dbReference type="CDD" id="cd14869">
    <property type="entry name" value="uS7_Bacteria"/>
    <property type="match status" value="1"/>
</dbReference>
<feature type="non-terminal residue" evidence="7">
    <location>
        <position position="1"/>
    </location>
</feature>
<comment type="similarity">
    <text evidence="1">Belongs to the universal ribosomal protein uS7 family.</text>
</comment>
<dbReference type="InterPro" id="IPR036823">
    <property type="entry name" value="Ribosomal_uS7_dom_sf"/>
</dbReference>
<sequence>RCRSREGSMCAASGKKLSHRNLRSGESRGCVCRASLARQRWVGQEQSHCDLPAMAQEVARAFTSRAVLEQRNWKPMPRRREVPKRTILPDPKYRDQTLAKFINIIMLDGKKSIAERIIYGALDIITERGAETPLDVFYQALENIRPVVEVKSRRVGGATYQVPVEVRPSRRNALAMRWLVESARKRTEKSMTHRLAGELMDAAEKRGGAARKKDEVHRMAEANKAFSHYRF</sequence>
<dbReference type="SUPFAM" id="SSF47973">
    <property type="entry name" value="Ribosomal protein S7"/>
    <property type="match status" value="1"/>
</dbReference>
<evidence type="ECO:0000313" key="7">
    <source>
        <dbReference type="EMBL" id="SVA79497.1"/>
    </source>
</evidence>
<keyword evidence="4" id="KW-0689">Ribosomal protein</keyword>
<organism evidence="7">
    <name type="scientific">marine metagenome</name>
    <dbReference type="NCBI Taxonomy" id="408172"/>
    <lineage>
        <taxon>unclassified sequences</taxon>
        <taxon>metagenomes</taxon>
        <taxon>ecological metagenomes</taxon>
    </lineage>
</organism>
<dbReference type="AlphaFoldDB" id="A0A381YSN2"/>
<evidence type="ECO:0000256" key="3">
    <source>
        <dbReference type="ARBA" id="ARBA00022884"/>
    </source>
</evidence>
<dbReference type="NCBIfam" id="TIGR01029">
    <property type="entry name" value="rpsG_bact"/>
    <property type="match status" value="1"/>
</dbReference>
<evidence type="ECO:0000259" key="6">
    <source>
        <dbReference type="Pfam" id="PF00177"/>
    </source>
</evidence>
<dbReference type="EMBL" id="UINC01018854">
    <property type="protein sequence ID" value="SVA79497.1"/>
    <property type="molecule type" value="Genomic_DNA"/>
</dbReference>
<dbReference type="FunFam" id="1.10.455.10:FF:000001">
    <property type="entry name" value="30S ribosomal protein S7"/>
    <property type="match status" value="1"/>
</dbReference>
<dbReference type="GO" id="GO:0019843">
    <property type="term" value="F:rRNA binding"/>
    <property type="evidence" value="ECO:0007669"/>
    <property type="project" value="UniProtKB-KW"/>
</dbReference>
<dbReference type="GO" id="GO:0003735">
    <property type="term" value="F:structural constituent of ribosome"/>
    <property type="evidence" value="ECO:0007669"/>
    <property type="project" value="InterPro"/>
</dbReference>
<dbReference type="GO" id="GO:0006412">
    <property type="term" value="P:translation"/>
    <property type="evidence" value="ECO:0007669"/>
    <property type="project" value="InterPro"/>
</dbReference>
<dbReference type="InterPro" id="IPR000235">
    <property type="entry name" value="Ribosomal_uS7"/>
</dbReference>
<dbReference type="InterPro" id="IPR020606">
    <property type="entry name" value="Ribosomal_uS7_CS"/>
</dbReference>
<protein>
    <recommendedName>
        <fullName evidence="6">Small ribosomal subunit protein uS7 domain-containing protein</fullName>
    </recommendedName>
</protein>
<dbReference type="HAMAP" id="MF_00480_B">
    <property type="entry name" value="Ribosomal_uS7_B"/>
    <property type="match status" value="1"/>
</dbReference>
<name>A0A381YSN2_9ZZZZ</name>
<dbReference type="InterPro" id="IPR005717">
    <property type="entry name" value="Ribosomal_uS7_bac/org-type"/>
</dbReference>
<dbReference type="Pfam" id="PF00177">
    <property type="entry name" value="Ribosomal_S7"/>
    <property type="match status" value="1"/>
</dbReference>
<keyword evidence="3" id="KW-0694">RNA-binding</keyword>
<evidence type="ECO:0000256" key="1">
    <source>
        <dbReference type="ARBA" id="ARBA00007151"/>
    </source>
</evidence>
<dbReference type="GO" id="GO:0015935">
    <property type="term" value="C:small ribosomal subunit"/>
    <property type="evidence" value="ECO:0007669"/>
    <property type="project" value="InterPro"/>
</dbReference>
<dbReference type="InterPro" id="IPR023798">
    <property type="entry name" value="Ribosomal_uS7_dom"/>
</dbReference>
<keyword evidence="2" id="KW-0699">rRNA-binding</keyword>
<gene>
    <name evidence="7" type="ORF">METZ01_LOCUS132351</name>
</gene>
<proteinExistence type="inferred from homology"/>
<keyword evidence="5" id="KW-0687">Ribonucleoprotein</keyword>
<evidence type="ECO:0000256" key="4">
    <source>
        <dbReference type="ARBA" id="ARBA00022980"/>
    </source>
</evidence>
<dbReference type="PROSITE" id="PS00052">
    <property type="entry name" value="RIBOSOMAL_S7"/>
    <property type="match status" value="1"/>
</dbReference>
<evidence type="ECO:0000256" key="5">
    <source>
        <dbReference type="ARBA" id="ARBA00023274"/>
    </source>
</evidence>
<dbReference type="PANTHER" id="PTHR11205">
    <property type="entry name" value="RIBOSOMAL PROTEIN S7"/>
    <property type="match status" value="1"/>
</dbReference>
<dbReference type="Gene3D" id="1.10.455.10">
    <property type="entry name" value="Ribosomal protein S7 domain"/>
    <property type="match status" value="1"/>
</dbReference>
<accession>A0A381YSN2</accession>